<proteinExistence type="predicted"/>
<evidence type="ECO:0000313" key="1">
    <source>
        <dbReference type="EMBL" id="CAD9003042.1"/>
    </source>
</evidence>
<sequence>MWNLILLGNVLKDSGQKHLQLPAPWAAIHPEQKSSLVTTSRAWPFWTRSVMKRRKHDVTRKLTIIGLDTVATDVTLPVAAAPLNNPAEWIEYPQSWRDTMSICNNVLGCAG</sequence>
<organism evidence="1">
    <name type="scientific">Eutreptiella gymnastica</name>
    <dbReference type="NCBI Taxonomy" id="73025"/>
    <lineage>
        <taxon>Eukaryota</taxon>
        <taxon>Discoba</taxon>
        <taxon>Euglenozoa</taxon>
        <taxon>Euglenida</taxon>
        <taxon>Spirocuta</taxon>
        <taxon>Euglenophyceae</taxon>
        <taxon>Eutreptiales</taxon>
        <taxon>Eutreptiaceae</taxon>
        <taxon>Eutreptiella</taxon>
    </lineage>
</organism>
<reference evidence="1" key="1">
    <citation type="submission" date="2021-01" db="EMBL/GenBank/DDBJ databases">
        <authorList>
            <person name="Corre E."/>
            <person name="Pelletier E."/>
            <person name="Niang G."/>
            <person name="Scheremetjew M."/>
            <person name="Finn R."/>
            <person name="Kale V."/>
            <person name="Holt S."/>
            <person name="Cochrane G."/>
            <person name="Meng A."/>
            <person name="Brown T."/>
            <person name="Cohen L."/>
        </authorList>
    </citation>
    <scope>NUCLEOTIDE SEQUENCE</scope>
    <source>
        <strain evidence="1">NIES-381</strain>
    </source>
</reference>
<name>A0A7S1I7G8_9EUGL</name>
<protein>
    <submittedName>
        <fullName evidence="1">Uncharacterized protein</fullName>
    </submittedName>
</protein>
<accession>A0A7S1I7G8</accession>
<gene>
    <name evidence="1" type="ORF">EGYM00392_LOCUS14126</name>
</gene>
<dbReference type="AlphaFoldDB" id="A0A7S1I7G8"/>
<dbReference type="EMBL" id="HBGA01038972">
    <property type="protein sequence ID" value="CAD9003042.1"/>
    <property type="molecule type" value="Transcribed_RNA"/>
</dbReference>